<sequence length="155" mass="17802">EDDGQNNGDPTSSLNFPIPKLVRPYLFAVFITLIVIVLQLLVLLANMRRNLLQLFRGEDCEIPRRQRSRYVSYASGNIHFAGYFIGYLIWGFILIAAFSVVICVAIDAFITFGNVRFVEKILQKVIPSVLFVLFKQYLNKILAQYVFLQHRGEVL</sequence>
<keyword evidence="1" id="KW-0472">Membrane</keyword>
<reference evidence="2" key="1">
    <citation type="submission" date="2021-02" db="EMBL/GenBank/DDBJ databases">
        <authorList>
            <person name="Nowell W R."/>
        </authorList>
    </citation>
    <scope>NUCLEOTIDE SEQUENCE</scope>
</reference>
<evidence type="ECO:0000313" key="2">
    <source>
        <dbReference type="EMBL" id="CAF4430751.1"/>
    </source>
</evidence>
<dbReference type="GO" id="GO:0038023">
    <property type="term" value="F:signaling receptor activity"/>
    <property type="evidence" value="ECO:0007669"/>
    <property type="project" value="InterPro"/>
</dbReference>
<dbReference type="AlphaFoldDB" id="A0A820R2C0"/>
<keyword evidence="1" id="KW-0812">Transmembrane</keyword>
<dbReference type="GO" id="GO:0034632">
    <property type="term" value="F:retinol transmembrane transporter activity"/>
    <property type="evidence" value="ECO:0007669"/>
    <property type="project" value="InterPro"/>
</dbReference>
<dbReference type="Pfam" id="PF14752">
    <property type="entry name" value="RBP_receptor"/>
    <property type="match status" value="1"/>
</dbReference>
<feature type="transmembrane region" description="Helical" evidence="1">
    <location>
        <begin position="25"/>
        <end position="46"/>
    </location>
</feature>
<feature type="non-terminal residue" evidence="2">
    <location>
        <position position="1"/>
    </location>
</feature>
<organism evidence="2 3">
    <name type="scientific">Adineta steineri</name>
    <dbReference type="NCBI Taxonomy" id="433720"/>
    <lineage>
        <taxon>Eukaryota</taxon>
        <taxon>Metazoa</taxon>
        <taxon>Spiralia</taxon>
        <taxon>Gnathifera</taxon>
        <taxon>Rotifera</taxon>
        <taxon>Eurotatoria</taxon>
        <taxon>Bdelloidea</taxon>
        <taxon>Adinetida</taxon>
        <taxon>Adinetidae</taxon>
        <taxon>Adineta</taxon>
    </lineage>
</organism>
<feature type="transmembrane region" description="Helical" evidence="1">
    <location>
        <begin position="70"/>
        <end position="89"/>
    </location>
</feature>
<comment type="caution">
    <text evidence="2">The sequence shown here is derived from an EMBL/GenBank/DDBJ whole genome shotgun (WGS) entry which is preliminary data.</text>
</comment>
<evidence type="ECO:0000313" key="3">
    <source>
        <dbReference type="Proteomes" id="UP000663868"/>
    </source>
</evidence>
<name>A0A820R2C0_9BILA</name>
<proteinExistence type="predicted"/>
<keyword evidence="1" id="KW-1133">Transmembrane helix</keyword>
<protein>
    <submittedName>
        <fullName evidence="2">Uncharacterized protein</fullName>
    </submittedName>
</protein>
<dbReference type="EMBL" id="CAJOBB010028576">
    <property type="protein sequence ID" value="CAF4430751.1"/>
    <property type="molecule type" value="Genomic_DNA"/>
</dbReference>
<dbReference type="Proteomes" id="UP000663868">
    <property type="component" value="Unassembled WGS sequence"/>
</dbReference>
<gene>
    <name evidence="2" type="ORF">KXQ929_LOCUS52771</name>
</gene>
<feature type="non-terminal residue" evidence="2">
    <location>
        <position position="155"/>
    </location>
</feature>
<evidence type="ECO:0000256" key="1">
    <source>
        <dbReference type="SAM" id="Phobius"/>
    </source>
</evidence>
<accession>A0A820R2C0</accession>
<dbReference type="InterPro" id="IPR026612">
    <property type="entry name" value="STRA6-like"/>
</dbReference>
<feature type="transmembrane region" description="Helical" evidence="1">
    <location>
        <begin position="95"/>
        <end position="115"/>
    </location>
</feature>